<dbReference type="Pfam" id="PF06267">
    <property type="entry name" value="DUF1028"/>
    <property type="match status" value="1"/>
</dbReference>
<dbReference type="Pfam" id="PF08823">
    <property type="entry name" value="PG_binding_2"/>
    <property type="match status" value="1"/>
</dbReference>
<proteinExistence type="predicted"/>
<name>A0A4Q0VPB3_9BACI</name>
<dbReference type="InterPro" id="IPR010430">
    <property type="entry name" value="DUF1028"/>
</dbReference>
<organism evidence="2 3">
    <name type="scientific">Anaerobacillus alkaliphilus</name>
    <dbReference type="NCBI Taxonomy" id="1548597"/>
    <lineage>
        <taxon>Bacteria</taxon>
        <taxon>Bacillati</taxon>
        <taxon>Bacillota</taxon>
        <taxon>Bacilli</taxon>
        <taxon>Bacillales</taxon>
        <taxon>Bacillaceae</taxon>
        <taxon>Anaerobacillus</taxon>
    </lineage>
</organism>
<dbReference type="AlphaFoldDB" id="A0A4Q0VPB3"/>
<dbReference type="Gene3D" id="3.60.20.10">
    <property type="entry name" value="Glutamine Phosphoribosylpyrophosphate, subunit 1, domain 1"/>
    <property type="match status" value="1"/>
</dbReference>
<evidence type="ECO:0000259" key="1">
    <source>
        <dbReference type="Pfam" id="PF08823"/>
    </source>
</evidence>
<reference evidence="2 3" key="1">
    <citation type="journal article" date="2019" name="Int. J. Syst. Evol. Microbiol.">
        <title>Anaerobacillus alkaliphilus sp. nov., a novel alkaliphilic and moderately halophilic bacterium.</title>
        <authorList>
            <person name="Borsodi A.K."/>
            <person name="Aszalos J.M."/>
            <person name="Bihari P."/>
            <person name="Nagy I."/>
            <person name="Schumann P."/>
            <person name="Sproer C."/>
            <person name="Kovacs A.L."/>
            <person name="Boka K."/>
            <person name="Dobosy P."/>
            <person name="Ovari M."/>
            <person name="Szili-Kovacs T."/>
            <person name="Toth E."/>
        </authorList>
    </citation>
    <scope>NUCLEOTIDE SEQUENCE [LARGE SCALE GENOMIC DNA]</scope>
    <source>
        <strain evidence="2 3">B16-10</strain>
    </source>
</reference>
<dbReference type="PANTHER" id="PTHR39328">
    <property type="entry name" value="BLL2871 PROTEIN"/>
    <property type="match status" value="1"/>
</dbReference>
<evidence type="ECO:0000313" key="2">
    <source>
        <dbReference type="EMBL" id="RXI96722.1"/>
    </source>
</evidence>
<evidence type="ECO:0000313" key="3">
    <source>
        <dbReference type="Proteomes" id="UP000290649"/>
    </source>
</evidence>
<keyword evidence="3" id="KW-1185">Reference proteome</keyword>
<dbReference type="SUPFAM" id="SSF56235">
    <property type="entry name" value="N-terminal nucleophile aminohydrolases (Ntn hydrolases)"/>
    <property type="match status" value="1"/>
</dbReference>
<sequence length="290" mass="31464">MKQKDLVATFSIVGFDPKTEELGIAVQSKFLGVGAVVPWAKAGVGAVATQSYANTTYGPRGLELMAAGKSAQETIDILTSDDEDRSLRQVGIVDGKGNAATFTGEKCFDWAGGIAGKHFAAQGNILVSEATVKAMASTFEETTGTLAERLLAALDAAQEAGGDFRGKQSAALLIVKEEGGYGGYNDRSIDLRVDDHPDPIKELIRIYELQQLYFSKPTEEDVIDIDEDTLVDISNALQTLGYLKEDACRADDFVEGLNQFILTENFEERQQPKGKIDKKVLQFLLNKSKQ</sequence>
<dbReference type="InterPro" id="IPR029055">
    <property type="entry name" value="Ntn_hydrolases_N"/>
</dbReference>
<dbReference type="InterPro" id="IPR014927">
    <property type="entry name" value="PG-bd_2"/>
</dbReference>
<protein>
    <submittedName>
        <fullName evidence="2">DUF1028 domain-containing protein</fullName>
    </submittedName>
</protein>
<dbReference type="EMBL" id="QOUX01000047">
    <property type="protein sequence ID" value="RXI96722.1"/>
    <property type="molecule type" value="Genomic_DNA"/>
</dbReference>
<gene>
    <name evidence="2" type="ORF">DS745_23795</name>
</gene>
<comment type="caution">
    <text evidence="2">The sequence shown here is derived from an EMBL/GenBank/DDBJ whole genome shotgun (WGS) entry which is preliminary data.</text>
</comment>
<dbReference type="OrthoDB" id="9790012at2"/>
<accession>A0A4Q0VPB3</accession>
<dbReference type="PANTHER" id="PTHR39328:SF1">
    <property type="entry name" value="BLL2871 PROTEIN"/>
    <property type="match status" value="1"/>
</dbReference>
<dbReference type="RefSeq" id="WP_129080690.1">
    <property type="nucleotide sequence ID" value="NZ_QOUX01000047.1"/>
</dbReference>
<feature type="domain" description="Putative peptidoglycan binding" evidence="1">
    <location>
        <begin position="213"/>
        <end position="284"/>
    </location>
</feature>
<dbReference type="Proteomes" id="UP000290649">
    <property type="component" value="Unassembled WGS sequence"/>
</dbReference>